<dbReference type="Pfam" id="PF06827">
    <property type="entry name" value="zf-FPG_IleRS"/>
    <property type="match status" value="1"/>
</dbReference>
<keyword evidence="12" id="KW-0456">Lyase</keyword>
<evidence type="ECO:0000313" key="20">
    <source>
        <dbReference type="Proteomes" id="UP000230088"/>
    </source>
</evidence>
<dbReference type="SUPFAM" id="SSF57716">
    <property type="entry name" value="Glucocorticoid receptor-like (DNA-binding domain)"/>
    <property type="match status" value="1"/>
</dbReference>
<gene>
    <name evidence="19" type="ORF">COT33_01880</name>
</gene>
<dbReference type="InterPro" id="IPR020629">
    <property type="entry name" value="FPG_Glyclase"/>
</dbReference>
<keyword evidence="14" id="KW-0326">Glycosidase</keyword>
<dbReference type="Pfam" id="PF01149">
    <property type="entry name" value="Fapy_DNA_glyco"/>
    <property type="match status" value="1"/>
</dbReference>
<dbReference type="PROSITE" id="PS51066">
    <property type="entry name" value="ZF_FPG_2"/>
    <property type="match status" value="1"/>
</dbReference>
<comment type="catalytic activity">
    <reaction evidence="1">
        <text>Hydrolysis of DNA containing ring-opened 7-methylguanine residues, releasing 2,6-diamino-4-hydroxy-5-(N-methyl)formamidopyrimidine.</text>
        <dbReference type="EC" id="3.2.2.23"/>
    </reaction>
</comment>
<comment type="subunit">
    <text evidence="4">Monomer.</text>
</comment>
<dbReference type="Pfam" id="PF06831">
    <property type="entry name" value="H2TH"/>
    <property type="match status" value="1"/>
</dbReference>
<comment type="cofactor">
    <cofactor evidence="2">
        <name>Zn(2+)</name>
        <dbReference type="ChEBI" id="CHEBI:29105"/>
    </cofactor>
</comment>
<evidence type="ECO:0000256" key="13">
    <source>
        <dbReference type="ARBA" id="ARBA00023268"/>
    </source>
</evidence>
<name>A0A2H0YLS6_9BACT</name>
<dbReference type="InterPro" id="IPR035937">
    <property type="entry name" value="FPG_N"/>
</dbReference>
<evidence type="ECO:0000256" key="8">
    <source>
        <dbReference type="ARBA" id="ARBA00022801"/>
    </source>
</evidence>
<organism evidence="19 20">
    <name type="scientific">Candidatus Nealsonbacteria bacterium CG08_land_8_20_14_0_20_38_20</name>
    <dbReference type="NCBI Taxonomy" id="1974705"/>
    <lineage>
        <taxon>Bacteria</taxon>
        <taxon>Candidatus Nealsoniibacteriota</taxon>
    </lineage>
</organism>
<evidence type="ECO:0000256" key="16">
    <source>
        <dbReference type="PROSITE-ProRule" id="PRU00391"/>
    </source>
</evidence>
<dbReference type="NCBIfam" id="NF002211">
    <property type="entry name" value="PRK01103.1"/>
    <property type="match status" value="1"/>
</dbReference>
<dbReference type="InterPro" id="IPR012319">
    <property type="entry name" value="FPG_cat"/>
</dbReference>
<evidence type="ECO:0000256" key="3">
    <source>
        <dbReference type="ARBA" id="ARBA00009409"/>
    </source>
</evidence>
<keyword evidence="5" id="KW-0479">Metal-binding</keyword>
<dbReference type="AlphaFoldDB" id="A0A2H0YLS6"/>
<dbReference type="PROSITE" id="PS01242">
    <property type="entry name" value="ZF_FPG_1"/>
    <property type="match status" value="1"/>
</dbReference>
<reference evidence="20" key="1">
    <citation type="submission" date="2017-09" db="EMBL/GenBank/DDBJ databases">
        <title>Depth-based differentiation of microbial function through sediment-hosted aquifers and enrichment of novel symbionts in the deep terrestrial subsurface.</title>
        <authorList>
            <person name="Probst A.J."/>
            <person name="Ladd B."/>
            <person name="Jarett J.K."/>
            <person name="Geller-Mcgrath D.E."/>
            <person name="Sieber C.M.K."/>
            <person name="Emerson J.B."/>
            <person name="Anantharaman K."/>
            <person name="Thomas B.C."/>
            <person name="Malmstrom R."/>
            <person name="Stieglmeier M."/>
            <person name="Klingl A."/>
            <person name="Woyke T."/>
            <person name="Ryan C.M."/>
            <person name="Banfield J.F."/>
        </authorList>
    </citation>
    <scope>NUCLEOTIDE SEQUENCE [LARGE SCALE GENOMIC DNA]</scope>
</reference>
<dbReference type="GO" id="GO:0006284">
    <property type="term" value="P:base-excision repair"/>
    <property type="evidence" value="ECO:0007669"/>
    <property type="project" value="InterPro"/>
</dbReference>
<dbReference type="InterPro" id="IPR010663">
    <property type="entry name" value="Znf_FPG/IleRS"/>
</dbReference>
<dbReference type="PANTHER" id="PTHR22993:SF9">
    <property type="entry name" value="FORMAMIDOPYRIMIDINE-DNA GLYCOSYLASE"/>
    <property type="match status" value="1"/>
</dbReference>
<evidence type="ECO:0000256" key="11">
    <source>
        <dbReference type="ARBA" id="ARBA00023204"/>
    </source>
</evidence>
<dbReference type="GO" id="GO:0008270">
    <property type="term" value="F:zinc ion binding"/>
    <property type="evidence" value="ECO:0007669"/>
    <property type="project" value="UniProtKB-KW"/>
</dbReference>
<evidence type="ECO:0000256" key="6">
    <source>
        <dbReference type="ARBA" id="ARBA00022763"/>
    </source>
</evidence>
<feature type="domain" description="FPG-type" evidence="17">
    <location>
        <begin position="209"/>
        <end position="243"/>
    </location>
</feature>
<dbReference type="CDD" id="cd08966">
    <property type="entry name" value="EcFpg-like_N"/>
    <property type="match status" value="1"/>
</dbReference>
<protein>
    <submittedName>
        <fullName evidence="19">Formamidopyrimidine-DNA glycosylase</fullName>
    </submittedName>
</protein>
<dbReference type="PANTHER" id="PTHR22993">
    <property type="entry name" value="FORMAMIDOPYRIMIDINE-DNA GLYCOSYLASE"/>
    <property type="match status" value="1"/>
</dbReference>
<dbReference type="FunFam" id="1.10.8.50:FF:000003">
    <property type="entry name" value="Formamidopyrimidine-DNA glycosylase"/>
    <property type="match status" value="1"/>
</dbReference>
<dbReference type="GO" id="GO:0003684">
    <property type="term" value="F:damaged DNA binding"/>
    <property type="evidence" value="ECO:0007669"/>
    <property type="project" value="InterPro"/>
</dbReference>
<dbReference type="InterPro" id="IPR015886">
    <property type="entry name" value="H2TH_FPG"/>
</dbReference>
<dbReference type="InterPro" id="IPR010979">
    <property type="entry name" value="Ribosomal_uS13-like_H2TH"/>
</dbReference>
<evidence type="ECO:0000256" key="5">
    <source>
        <dbReference type="ARBA" id="ARBA00022723"/>
    </source>
</evidence>
<dbReference type="SUPFAM" id="SSF81624">
    <property type="entry name" value="N-terminal domain of MutM-like DNA repair proteins"/>
    <property type="match status" value="1"/>
</dbReference>
<evidence type="ECO:0000256" key="12">
    <source>
        <dbReference type="ARBA" id="ARBA00023239"/>
    </source>
</evidence>
<dbReference type="GO" id="GO:0034039">
    <property type="term" value="F:8-oxo-7,8-dihydroguanine DNA N-glycosylase activity"/>
    <property type="evidence" value="ECO:0007669"/>
    <property type="project" value="TreeGrafter"/>
</dbReference>
<evidence type="ECO:0000256" key="15">
    <source>
        <dbReference type="ARBA" id="ARBA00044632"/>
    </source>
</evidence>
<evidence type="ECO:0000256" key="7">
    <source>
        <dbReference type="ARBA" id="ARBA00022771"/>
    </source>
</evidence>
<keyword evidence="9" id="KW-0862">Zinc</keyword>
<proteinExistence type="inferred from homology"/>
<dbReference type="InterPro" id="IPR015887">
    <property type="entry name" value="DNA_glyclase_Znf_dom_DNA_BS"/>
</dbReference>
<comment type="catalytic activity">
    <reaction evidence="15">
        <text>2'-deoxyribonucleotide-(2'-deoxyribose 5'-phosphate)-2'-deoxyribonucleotide-DNA = a 3'-end 2'-deoxyribonucleotide-(2,3-dehydro-2,3-deoxyribose 5'-phosphate)-DNA + a 5'-end 5'-phospho-2'-deoxyribonucleoside-DNA + H(+)</text>
        <dbReference type="Rhea" id="RHEA:66592"/>
        <dbReference type="Rhea" id="RHEA-COMP:13180"/>
        <dbReference type="Rhea" id="RHEA-COMP:16897"/>
        <dbReference type="Rhea" id="RHEA-COMP:17067"/>
        <dbReference type="ChEBI" id="CHEBI:15378"/>
        <dbReference type="ChEBI" id="CHEBI:136412"/>
        <dbReference type="ChEBI" id="CHEBI:157695"/>
        <dbReference type="ChEBI" id="CHEBI:167181"/>
        <dbReference type="EC" id="4.2.99.18"/>
    </reaction>
</comment>
<evidence type="ECO:0000256" key="14">
    <source>
        <dbReference type="ARBA" id="ARBA00023295"/>
    </source>
</evidence>
<dbReference type="Gene3D" id="3.20.190.10">
    <property type="entry name" value="MutM-like, N-terminal"/>
    <property type="match status" value="2"/>
</dbReference>
<dbReference type="SMART" id="SM01232">
    <property type="entry name" value="H2TH"/>
    <property type="match status" value="1"/>
</dbReference>
<sequence length="255" mass="29062">MPELPEVETIRRQLAQEIIGKKLDGKGIANVRRRAKILIIDFNDGSGLIFHLKLTGQLIFNGKPSAHTRKVFNFDDGSQLIFNDARKFGWWKKVKNTKQIESQFGPEALEIDLPTFRAHLKKHPRAKIKPLLMDQKFIAGIGNIYSDEILFAAKIAPLRLAKTLTAQEIQGIFQNIKKILRAAIKSHGSSVEYYLDAYGQKGNYVKEHKVYRREGEKCLRCGAIIKRIKLAGRSAHFCPGCQTGCNRRYTSIWRN</sequence>
<keyword evidence="13" id="KW-0511">Multifunctional enzyme</keyword>
<evidence type="ECO:0000256" key="9">
    <source>
        <dbReference type="ARBA" id="ARBA00022833"/>
    </source>
</evidence>
<dbReference type="Proteomes" id="UP000230088">
    <property type="component" value="Unassembled WGS sequence"/>
</dbReference>
<keyword evidence="6" id="KW-0227">DNA damage</keyword>
<keyword evidence="8" id="KW-0378">Hydrolase</keyword>
<dbReference type="EMBL" id="PEYD01000037">
    <property type="protein sequence ID" value="PIS39447.1"/>
    <property type="molecule type" value="Genomic_DNA"/>
</dbReference>
<keyword evidence="7 16" id="KW-0863">Zinc-finger</keyword>
<keyword evidence="11" id="KW-0234">DNA repair</keyword>
<feature type="domain" description="Formamidopyrimidine-DNA glycosylase catalytic" evidence="18">
    <location>
        <begin position="2"/>
        <end position="89"/>
    </location>
</feature>
<evidence type="ECO:0000259" key="18">
    <source>
        <dbReference type="PROSITE" id="PS51068"/>
    </source>
</evidence>
<evidence type="ECO:0000256" key="4">
    <source>
        <dbReference type="ARBA" id="ARBA00011245"/>
    </source>
</evidence>
<dbReference type="SMART" id="SM00898">
    <property type="entry name" value="Fapy_DNA_glyco"/>
    <property type="match status" value="1"/>
</dbReference>
<keyword evidence="10" id="KW-0238">DNA-binding</keyword>
<dbReference type="InterPro" id="IPR000214">
    <property type="entry name" value="Znf_DNA_glyclase/AP_lyase"/>
</dbReference>
<evidence type="ECO:0000259" key="17">
    <source>
        <dbReference type="PROSITE" id="PS51066"/>
    </source>
</evidence>
<evidence type="ECO:0000256" key="10">
    <source>
        <dbReference type="ARBA" id="ARBA00023125"/>
    </source>
</evidence>
<accession>A0A2H0YLS6</accession>
<evidence type="ECO:0000256" key="1">
    <source>
        <dbReference type="ARBA" id="ARBA00001668"/>
    </source>
</evidence>
<evidence type="ECO:0000313" key="19">
    <source>
        <dbReference type="EMBL" id="PIS39447.1"/>
    </source>
</evidence>
<comment type="caution">
    <text evidence="19">The sequence shown here is derived from an EMBL/GenBank/DDBJ whole genome shotgun (WGS) entry which is preliminary data.</text>
</comment>
<dbReference type="GO" id="GO:0140078">
    <property type="term" value="F:class I DNA-(apurinic or apyrimidinic site) endonuclease activity"/>
    <property type="evidence" value="ECO:0007669"/>
    <property type="project" value="UniProtKB-EC"/>
</dbReference>
<comment type="similarity">
    <text evidence="3">Belongs to the FPG family.</text>
</comment>
<dbReference type="Gene3D" id="1.10.8.50">
    <property type="match status" value="1"/>
</dbReference>
<dbReference type="SUPFAM" id="SSF46946">
    <property type="entry name" value="S13-like H2TH domain"/>
    <property type="match status" value="1"/>
</dbReference>
<dbReference type="NCBIfam" id="TIGR00577">
    <property type="entry name" value="fpg"/>
    <property type="match status" value="1"/>
</dbReference>
<dbReference type="PROSITE" id="PS51068">
    <property type="entry name" value="FPG_CAT"/>
    <property type="match status" value="1"/>
</dbReference>
<evidence type="ECO:0000256" key="2">
    <source>
        <dbReference type="ARBA" id="ARBA00001947"/>
    </source>
</evidence>